<reference evidence="1" key="1">
    <citation type="submission" date="2024-05" db="EMBL/GenBank/DDBJ databases">
        <title>The Natural Products Discovery Center: Release of the First 8490 Sequenced Strains for Exploring Actinobacteria Biosynthetic Diversity.</title>
        <authorList>
            <person name="Kalkreuter E."/>
            <person name="Kautsar S.A."/>
            <person name="Yang D."/>
            <person name="Bader C.D."/>
            <person name="Teijaro C.N."/>
            <person name="Fluegel L."/>
            <person name="Davis C.M."/>
            <person name="Simpson J.R."/>
            <person name="Lauterbach L."/>
            <person name="Steele A.D."/>
            <person name="Gui C."/>
            <person name="Meng S."/>
            <person name="Li G."/>
            <person name="Viehrig K."/>
            <person name="Ye F."/>
            <person name="Su P."/>
            <person name="Kiefer A.F."/>
            <person name="Nichols A."/>
            <person name="Cepeda A.J."/>
            <person name="Yan W."/>
            <person name="Fan B."/>
            <person name="Jiang Y."/>
            <person name="Adhikari A."/>
            <person name="Zheng C.-J."/>
            <person name="Schuster L."/>
            <person name="Cowan T.M."/>
            <person name="Smanski M.J."/>
            <person name="Chevrette M.G."/>
            <person name="de Carvalho L.P.S."/>
            <person name="Shen B."/>
        </authorList>
    </citation>
    <scope>NUCLEOTIDE SEQUENCE</scope>
    <source>
        <strain evidence="1">NPDC080035</strain>
    </source>
</reference>
<gene>
    <name evidence="1" type="ORF">AAME72_14885</name>
</gene>
<evidence type="ECO:0000313" key="1">
    <source>
        <dbReference type="EMBL" id="XBM47358.1"/>
    </source>
</evidence>
<accession>A0AAU7GBA6</accession>
<sequence length="512" mass="55054">MAAGAAASRPRIALLPLDDRPVNVLLPQDVARVGGYSLDVPPERILPSYRQPGDIAELAAWLRERALDPATTHLVVSLDMLCYGGLIASRISEDATTVALAQLDVLRRLKRERPGLVISAVSLVMRASNSYSAAEEPGYWTSYGKELHALGGAVHRLDASSDDVSLSELTDVPAEIVSDFARRRVRNHIVNLTALTLVDEGAIDFLAVTADDTATHSAGSAEQQWLRHWMRFLPAGDTVLMYPGADEVGAALVARAIAQTAGARPSVRVSCREPGGLDRTPPYENVPLSESINRQLRASGASLAEAHAEADAVLVVHAPDPERHDMFGGHPDRHDANAVERTAAAVREELGRGNAVAVADVRYPNGADAELVRALGRAGALGELIAFGGWNTAGNTLGGVIATTVAALVGRGASDRDARRARSAVRQALLTRLLDDYAYQAVVRSEDGPALFPDHLPVADDEVVARAERAIADRLRDTLRDELPGEDWTLTSLRLPWRRSFEVELTLEPSER</sequence>
<protein>
    <submittedName>
        <fullName evidence="1">DUF4127 family protein</fullName>
    </submittedName>
</protein>
<organism evidence="1">
    <name type="scientific">Leifsonia sp. NPDC080035</name>
    <dbReference type="NCBI Taxonomy" id="3143936"/>
    <lineage>
        <taxon>Bacteria</taxon>
        <taxon>Bacillati</taxon>
        <taxon>Actinomycetota</taxon>
        <taxon>Actinomycetes</taxon>
        <taxon>Micrococcales</taxon>
        <taxon>Microbacteriaceae</taxon>
        <taxon>Leifsonia</taxon>
    </lineage>
</organism>
<name>A0AAU7GBA6_9MICO</name>
<dbReference type="InterPro" id="IPR025394">
    <property type="entry name" value="DUF4127"/>
</dbReference>
<dbReference type="RefSeq" id="WP_348787331.1">
    <property type="nucleotide sequence ID" value="NZ_CP157390.1"/>
</dbReference>
<dbReference type="EMBL" id="CP157390">
    <property type="protein sequence ID" value="XBM47358.1"/>
    <property type="molecule type" value="Genomic_DNA"/>
</dbReference>
<proteinExistence type="predicted"/>
<dbReference type="AlphaFoldDB" id="A0AAU7GBA6"/>
<dbReference type="Pfam" id="PF13552">
    <property type="entry name" value="DUF4127"/>
    <property type="match status" value="1"/>
</dbReference>